<dbReference type="GO" id="GO:0004357">
    <property type="term" value="F:glutamate-cysteine ligase activity"/>
    <property type="evidence" value="ECO:0007669"/>
    <property type="project" value="InterPro"/>
</dbReference>
<organism evidence="1 2">
    <name type="scientific">Legionella drozanskii LLAP-1</name>
    <dbReference type="NCBI Taxonomy" id="1212489"/>
    <lineage>
        <taxon>Bacteria</taxon>
        <taxon>Pseudomonadati</taxon>
        <taxon>Pseudomonadota</taxon>
        <taxon>Gammaproteobacteria</taxon>
        <taxon>Legionellales</taxon>
        <taxon>Legionellaceae</taxon>
        <taxon>Legionella</taxon>
    </lineage>
</organism>
<dbReference type="STRING" id="1212489.Ldro_0875"/>
<dbReference type="Gene3D" id="3.30.590.20">
    <property type="match status" value="1"/>
</dbReference>
<dbReference type="InterPro" id="IPR050141">
    <property type="entry name" value="GCL_type2/YbdK_subfam"/>
</dbReference>
<keyword evidence="2" id="KW-1185">Reference proteome</keyword>
<dbReference type="EMBL" id="LNXY01000020">
    <property type="protein sequence ID" value="KTC87256.1"/>
    <property type="molecule type" value="Genomic_DNA"/>
</dbReference>
<keyword evidence="1" id="KW-0436">Ligase</keyword>
<protein>
    <submittedName>
        <fullName evidence="1">Glutamate--cysteine ligase, GCS2</fullName>
    </submittedName>
</protein>
<sequence length="407" mass="46307">MSNYSLFSVLGIEIEYMLVDPEKLNVQPKSDIILSALAGKQANEVELGDIAVSNELVLHVLELKNNGPKPANAPIVQQFQQTIEQLQPLLTQHNLCLLPTGAHPWMDPLTETKRWPHGNMDIYRQYDSIFNCQGHGWANLQCVHLNLPFANDEEFCQLHNLIRLILPLLPAIAASTPFLDGNKTGLNDSRLYYYGKNQQSIPSISGEIIPEFICSEAQYQQEILEPMYKDIRPFDPQGILQHEWLNSRAAIPKFNYKAIEIRILDSQECVQSDIAIVLAIHAILKNWQANSSYYLDNPCDIKRLRSVYDQTIKTGLASTIDDSDLCNQWQLPKRKMSAQQIWSQLIERVSTDLDKPSQQALEYILSQGNLSERIVRACGNDYSKSTLTRVYRQLGHCLLTNQVFNPT</sequence>
<comment type="caution">
    <text evidence="1">The sequence shown here is derived from an EMBL/GenBank/DDBJ whole genome shotgun (WGS) entry which is preliminary data.</text>
</comment>
<reference evidence="1 2" key="1">
    <citation type="submission" date="2015-11" db="EMBL/GenBank/DDBJ databases">
        <title>Genomic analysis of 38 Legionella species identifies large and diverse effector repertoires.</title>
        <authorList>
            <person name="Burstein D."/>
            <person name="Amaro F."/>
            <person name="Zusman T."/>
            <person name="Lifshitz Z."/>
            <person name="Cohen O."/>
            <person name="Gilbert J.A."/>
            <person name="Pupko T."/>
            <person name="Shuman H.A."/>
            <person name="Segal G."/>
        </authorList>
    </citation>
    <scope>NUCLEOTIDE SEQUENCE [LARGE SCALE GENOMIC DNA]</scope>
    <source>
        <strain evidence="1 2">ATCC 700990</strain>
    </source>
</reference>
<dbReference type="GO" id="GO:0042398">
    <property type="term" value="P:modified amino acid biosynthetic process"/>
    <property type="evidence" value="ECO:0007669"/>
    <property type="project" value="InterPro"/>
</dbReference>
<dbReference type="PATRIC" id="fig|1212489.4.peg.917"/>
<dbReference type="Proteomes" id="UP000054736">
    <property type="component" value="Unassembled WGS sequence"/>
</dbReference>
<name>A0A0W0SV47_9GAMM</name>
<gene>
    <name evidence="1" type="ORF">Ldro_0875</name>
</gene>
<dbReference type="SUPFAM" id="SSF55931">
    <property type="entry name" value="Glutamine synthetase/guanido kinase"/>
    <property type="match status" value="1"/>
</dbReference>
<evidence type="ECO:0000313" key="2">
    <source>
        <dbReference type="Proteomes" id="UP000054736"/>
    </source>
</evidence>
<dbReference type="AlphaFoldDB" id="A0A0W0SV47"/>
<dbReference type="Pfam" id="PF04107">
    <property type="entry name" value="GCS2"/>
    <property type="match status" value="1"/>
</dbReference>
<dbReference type="InterPro" id="IPR014746">
    <property type="entry name" value="Gln_synth/guanido_kin_cat_dom"/>
</dbReference>
<dbReference type="RefSeq" id="WP_058495208.1">
    <property type="nucleotide sequence ID" value="NZ_CAAAIU010000012.1"/>
</dbReference>
<dbReference type="InterPro" id="IPR006336">
    <property type="entry name" value="GCS2"/>
</dbReference>
<accession>A0A0W0SV47</accession>
<evidence type="ECO:0000313" key="1">
    <source>
        <dbReference type="EMBL" id="KTC87256.1"/>
    </source>
</evidence>
<dbReference type="PANTHER" id="PTHR36510">
    <property type="entry name" value="GLUTAMATE--CYSTEINE LIGASE 2-RELATED"/>
    <property type="match status" value="1"/>
</dbReference>
<proteinExistence type="predicted"/>
<dbReference type="PANTHER" id="PTHR36510:SF1">
    <property type="entry name" value="GLUTAMATE--CYSTEINE LIGASE 2-RELATED"/>
    <property type="match status" value="1"/>
</dbReference>